<dbReference type="KEGG" id="tes:BW730_16965"/>
<evidence type="ECO:0008006" key="4">
    <source>
        <dbReference type="Google" id="ProtNLM"/>
    </source>
</evidence>
<organism evidence="2 3">
    <name type="scientific">Tessaracoccus aquimaris</name>
    <dbReference type="NCBI Taxonomy" id="1332264"/>
    <lineage>
        <taxon>Bacteria</taxon>
        <taxon>Bacillati</taxon>
        <taxon>Actinomycetota</taxon>
        <taxon>Actinomycetes</taxon>
        <taxon>Propionibacteriales</taxon>
        <taxon>Propionibacteriaceae</taxon>
        <taxon>Tessaracoccus</taxon>
    </lineage>
</organism>
<keyword evidence="1" id="KW-0732">Signal</keyword>
<keyword evidence="3" id="KW-1185">Reference proteome</keyword>
<dbReference type="Proteomes" id="UP000188145">
    <property type="component" value="Chromosome"/>
</dbReference>
<dbReference type="STRING" id="1332264.BW730_16965"/>
<proteinExistence type="predicted"/>
<evidence type="ECO:0000313" key="3">
    <source>
        <dbReference type="Proteomes" id="UP000188145"/>
    </source>
</evidence>
<accession>A0A1Q2CS40</accession>
<dbReference type="PROSITE" id="PS51257">
    <property type="entry name" value="PROKAR_LIPOPROTEIN"/>
    <property type="match status" value="1"/>
</dbReference>
<dbReference type="AlphaFoldDB" id="A0A1Q2CS40"/>
<feature type="signal peptide" evidence="1">
    <location>
        <begin position="1"/>
        <end position="21"/>
    </location>
</feature>
<gene>
    <name evidence="2" type="ORF">BW730_16965</name>
</gene>
<reference evidence="3" key="1">
    <citation type="submission" date="2017-02" db="EMBL/GenBank/DDBJ databases">
        <title>Tessaracoccus aquaemaris sp. nov., isolated from the intestine of a Korean rockfish, Sebastes schlegelii, in a marine aquaculture pond.</title>
        <authorList>
            <person name="Tak E.J."/>
            <person name="Bae J.-W."/>
        </authorList>
    </citation>
    <scope>NUCLEOTIDE SEQUENCE [LARGE SCALE GENOMIC DNA]</scope>
    <source>
        <strain evidence="3">NSG39</strain>
    </source>
</reference>
<evidence type="ECO:0000256" key="1">
    <source>
        <dbReference type="SAM" id="SignalP"/>
    </source>
</evidence>
<evidence type="ECO:0000313" key="2">
    <source>
        <dbReference type="EMBL" id="AQP48936.1"/>
    </source>
</evidence>
<protein>
    <recommendedName>
        <fullName evidence="4">Lipoprotein</fullName>
    </recommendedName>
</protein>
<name>A0A1Q2CS40_9ACTN</name>
<dbReference type="RefSeq" id="WP_077687288.1">
    <property type="nucleotide sequence ID" value="NZ_CP019606.1"/>
</dbReference>
<dbReference type="EMBL" id="CP019606">
    <property type="protein sequence ID" value="AQP48936.1"/>
    <property type="molecule type" value="Genomic_DNA"/>
</dbReference>
<sequence>MRKPAIIAVLAAAGLTLSACGAGEPKYEGAPPADFAKATCSGWTSWQQADHDLLNLPMTLSGTGAEQKAQVVAAVDEYKSLLTAARDQVKAPAVEEGATYAAMFTDFYDSRIKLIDERMAEFESFPDTLELNNDQVQLEALDVATDIGQNGTTPGGPPPFTSIKDQDILKAFDAEPSCKDWITVIG</sequence>
<feature type="chain" id="PRO_5013292517" description="Lipoprotein" evidence="1">
    <location>
        <begin position="22"/>
        <end position="186"/>
    </location>
</feature>